<dbReference type="EMBL" id="VEPZ02000788">
    <property type="protein sequence ID" value="KAE8719500.1"/>
    <property type="molecule type" value="Genomic_DNA"/>
</dbReference>
<organism evidence="3 4">
    <name type="scientific">Hibiscus syriacus</name>
    <name type="common">Rose of Sharon</name>
    <dbReference type="NCBI Taxonomy" id="106335"/>
    <lineage>
        <taxon>Eukaryota</taxon>
        <taxon>Viridiplantae</taxon>
        <taxon>Streptophyta</taxon>
        <taxon>Embryophyta</taxon>
        <taxon>Tracheophyta</taxon>
        <taxon>Spermatophyta</taxon>
        <taxon>Magnoliopsida</taxon>
        <taxon>eudicotyledons</taxon>
        <taxon>Gunneridae</taxon>
        <taxon>Pentapetalae</taxon>
        <taxon>rosids</taxon>
        <taxon>malvids</taxon>
        <taxon>Malvales</taxon>
        <taxon>Malvaceae</taxon>
        <taxon>Malvoideae</taxon>
        <taxon>Hibiscus</taxon>
    </lineage>
</organism>
<protein>
    <submittedName>
        <fullName evidence="3">Wall-associated receptor kinase-like 14-like</fullName>
    </submittedName>
</protein>
<feature type="region of interest" description="Disordered" evidence="2">
    <location>
        <begin position="265"/>
        <end position="305"/>
    </location>
</feature>
<dbReference type="GO" id="GO:0016301">
    <property type="term" value="F:kinase activity"/>
    <property type="evidence" value="ECO:0007669"/>
    <property type="project" value="UniProtKB-KW"/>
</dbReference>
<dbReference type="InterPro" id="IPR015943">
    <property type="entry name" value="WD40/YVTN_repeat-like_dom_sf"/>
</dbReference>
<accession>A0A6A3BRF9</accession>
<evidence type="ECO:0000256" key="2">
    <source>
        <dbReference type="SAM" id="MobiDB-lite"/>
    </source>
</evidence>
<dbReference type="PROSITE" id="PS50082">
    <property type="entry name" value="WD_REPEATS_2"/>
    <property type="match status" value="1"/>
</dbReference>
<dbReference type="SMART" id="SM00320">
    <property type="entry name" value="WD40"/>
    <property type="match status" value="3"/>
</dbReference>
<dbReference type="PANTHER" id="PTHR22844:SF336">
    <property type="entry name" value="PROTEIN JINGUBANG"/>
    <property type="match status" value="1"/>
</dbReference>
<keyword evidence="1" id="KW-0853">WD repeat</keyword>
<evidence type="ECO:0000256" key="1">
    <source>
        <dbReference type="PROSITE-ProRule" id="PRU00221"/>
    </source>
</evidence>
<keyword evidence="4" id="KW-1185">Reference proteome</keyword>
<feature type="compositionally biased region" description="Low complexity" evidence="2">
    <location>
        <begin position="292"/>
        <end position="305"/>
    </location>
</feature>
<feature type="repeat" description="WD" evidence="1">
    <location>
        <begin position="123"/>
        <end position="155"/>
    </location>
</feature>
<comment type="caution">
    <text evidence="3">The sequence shown here is derived from an EMBL/GenBank/DDBJ whole genome shotgun (WGS) entry which is preliminary data.</text>
</comment>
<evidence type="ECO:0000313" key="3">
    <source>
        <dbReference type="EMBL" id="KAE8719500.1"/>
    </source>
</evidence>
<dbReference type="InterPro" id="IPR036322">
    <property type="entry name" value="WD40_repeat_dom_sf"/>
</dbReference>
<dbReference type="InterPro" id="IPR045182">
    <property type="entry name" value="JINGUBANG-like"/>
</dbReference>
<evidence type="ECO:0000313" key="4">
    <source>
        <dbReference type="Proteomes" id="UP000436088"/>
    </source>
</evidence>
<dbReference type="PANTHER" id="PTHR22844">
    <property type="entry name" value="F-BOX AND WD40 DOMAIN PROTEIN"/>
    <property type="match status" value="1"/>
</dbReference>
<reference evidence="3" key="1">
    <citation type="submission" date="2019-09" db="EMBL/GenBank/DDBJ databases">
        <title>Draft genome information of white flower Hibiscus syriacus.</title>
        <authorList>
            <person name="Kim Y.-M."/>
        </authorList>
    </citation>
    <scope>NUCLEOTIDE SEQUENCE [LARGE SCALE GENOMIC DNA]</scope>
    <source>
        <strain evidence="3">YM2019G1</strain>
    </source>
</reference>
<gene>
    <name evidence="3" type="ORF">F3Y22_tig00109957pilonHSYRG00334</name>
</gene>
<dbReference type="SUPFAM" id="SSF50978">
    <property type="entry name" value="WD40 repeat-like"/>
    <property type="match status" value="1"/>
</dbReference>
<dbReference type="Gene3D" id="2.130.10.10">
    <property type="entry name" value="YVTN repeat-like/Quinoprotein amine dehydrogenase"/>
    <property type="match status" value="2"/>
</dbReference>
<proteinExistence type="predicted"/>
<dbReference type="Proteomes" id="UP000436088">
    <property type="component" value="Unassembled WGS sequence"/>
</dbReference>
<sequence length="305" mass="33974">MFEEPDCTDPGMIVDASPTASDDSFLVYSNTSGNAHSFLEANKLSCDASPLTISRWNQTTPTDNSSWDPFDENGLVSSNSLIGSLMREEGHIYSLAARDELLYTGSDSKNIIVWKNLKEFSGFKSNSGLVKAIVISPEKIFTGHQDGKIRVWKVSMKNPSIHKRAGTLPTLKDILKSSIKPSNYVDIRRKRALWIKHSDAMSCFSLKRGTRNGKLHTSLTVLTGHTGPVKCFAVEKDQESRKEKLWIVYSGSLDKLVKVWRVSEHPPVKRKQPKHQSQVSYDSAVSFPRDGSTTTTSMNSRTGTF</sequence>
<dbReference type="AlphaFoldDB" id="A0A6A3BRF9"/>
<name>A0A6A3BRF9_HIBSY</name>
<dbReference type="Pfam" id="PF00400">
    <property type="entry name" value="WD40"/>
    <property type="match status" value="1"/>
</dbReference>
<dbReference type="InterPro" id="IPR001680">
    <property type="entry name" value="WD40_rpt"/>
</dbReference>